<keyword evidence="3" id="KW-1185">Reference proteome</keyword>
<evidence type="ECO:0000313" key="3">
    <source>
        <dbReference type="Proteomes" id="UP000515808"/>
    </source>
</evidence>
<accession>A0A7G9LBA2</accession>
<name>A0A7G9LBA2_9FLAO</name>
<dbReference type="AlphaFoldDB" id="A0A7G9LBA2"/>
<sequence length="264" mass="29767">MKKKIMMNSKLRYFLGCVISIPLLPILLFQGKNIRKKVPKLPEAKEPKGFVNGNFKNTLNILSIGESTIAGVGVDFHKNGFTGALANTLSTELQCNINWRVYAKSGFTVKQVSKNIIPKIEETKADIIVIGMGGNDAFTLNSPNKWVNDIENLINKIQNKFPKTPIYFTNMPPIKEFPAFTKAIKFVIGNLVEILGKRLKVTTDTKENAFYNSEIVTLKTWSERHSLPNNDSKIYFSDGVHPSELTYQVWGKEMANFIIKNHQA</sequence>
<protein>
    <submittedName>
        <fullName evidence="2">SGNH/GDSL hydrolase family protein</fullName>
    </submittedName>
</protein>
<dbReference type="Gene3D" id="3.40.50.1110">
    <property type="entry name" value="SGNH hydrolase"/>
    <property type="match status" value="1"/>
</dbReference>
<dbReference type="KEGG" id="ppec:H9W90_01915"/>
<evidence type="ECO:0000313" key="2">
    <source>
        <dbReference type="EMBL" id="QNM85901.1"/>
    </source>
</evidence>
<keyword evidence="2" id="KW-0378">Hydrolase</keyword>
<dbReference type="GO" id="GO:0004622">
    <property type="term" value="F:phosphatidylcholine lysophospholipase activity"/>
    <property type="evidence" value="ECO:0007669"/>
    <property type="project" value="TreeGrafter"/>
</dbReference>
<dbReference type="SUPFAM" id="SSF52266">
    <property type="entry name" value="SGNH hydrolase"/>
    <property type="match status" value="1"/>
</dbReference>
<dbReference type="PANTHER" id="PTHR30383:SF24">
    <property type="entry name" value="THIOESTERASE 1_PROTEASE 1_LYSOPHOSPHOLIPASE L1"/>
    <property type="match status" value="1"/>
</dbReference>
<proteinExistence type="predicted"/>
<dbReference type="PANTHER" id="PTHR30383">
    <property type="entry name" value="THIOESTERASE 1/PROTEASE 1/LYSOPHOSPHOLIPASE L1"/>
    <property type="match status" value="1"/>
</dbReference>
<dbReference type="EMBL" id="CP060695">
    <property type="protein sequence ID" value="QNM85901.1"/>
    <property type="molecule type" value="Genomic_DNA"/>
</dbReference>
<feature type="domain" description="SGNH hydrolase-type esterase" evidence="1">
    <location>
        <begin position="64"/>
        <end position="249"/>
    </location>
</feature>
<organism evidence="2 3">
    <name type="scientific">Polaribacter pectinis</name>
    <dbReference type="NCBI Taxonomy" id="2738844"/>
    <lineage>
        <taxon>Bacteria</taxon>
        <taxon>Pseudomonadati</taxon>
        <taxon>Bacteroidota</taxon>
        <taxon>Flavobacteriia</taxon>
        <taxon>Flavobacteriales</taxon>
        <taxon>Flavobacteriaceae</taxon>
    </lineage>
</organism>
<dbReference type="InterPro" id="IPR013830">
    <property type="entry name" value="SGNH_hydro"/>
</dbReference>
<evidence type="ECO:0000259" key="1">
    <source>
        <dbReference type="Pfam" id="PF13472"/>
    </source>
</evidence>
<dbReference type="Proteomes" id="UP000515808">
    <property type="component" value="Chromosome"/>
</dbReference>
<dbReference type="CDD" id="cd01836">
    <property type="entry name" value="FeeA_FeeB_like"/>
    <property type="match status" value="1"/>
</dbReference>
<reference evidence="2 3" key="1">
    <citation type="submission" date="2020-08" db="EMBL/GenBank/DDBJ databases">
        <title>Polaribacter sp. L12M9 isolated from gut of the Korean scallop.</title>
        <authorList>
            <person name="Jeong Y.S."/>
        </authorList>
    </citation>
    <scope>NUCLEOTIDE SEQUENCE [LARGE SCALE GENOMIC DNA]</scope>
    <source>
        <strain evidence="2 3">L12M9</strain>
    </source>
</reference>
<dbReference type="RefSeq" id="WP_187482795.1">
    <property type="nucleotide sequence ID" value="NZ_CP060695.1"/>
</dbReference>
<dbReference type="InterPro" id="IPR051532">
    <property type="entry name" value="Ester_Hydrolysis_Enzymes"/>
</dbReference>
<dbReference type="InterPro" id="IPR036514">
    <property type="entry name" value="SGNH_hydro_sf"/>
</dbReference>
<dbReference type="Pfam" id="PF13472">
    <property type="entry name" value="Lipase_GDSL_2"/>
    <property type="match status" value="1"/>
</dbReference>
<gene>
    <name evidence="2" type="ORF">H9W90_01915</name>
</gene>